<evidence type="ECO:0000256" key="5">
    <source>
        <dbReference type="ARBA" id="ARBA00022741"/>
    </source>
</evidence>
<comment type="pathway">
    <text evidence="1">Carbohydrate acid metabolism.</text>
</comment>
<dbReference type="GO" id="GO:0005524">
    <property type="term" value="F:ATP binding"/>
    <property type="evidence" value="ECO:0007669"/>
    <property type="project" value="UniProtKB-KW"/>
</dbReference>
<evidence type="ECO:0000313" key="12">
    <source>
        <dbReference type="EMBL" id="XCH76395.1"/>
    </source>
</evidence>
<dbReference type="GO" id="GO:0046316">
    <property type="term" value="F:gluconokinase activity"/>
    <property type="evidence" value="ECO:0007669"/>
    <property type="project" value="UniProtKB-EC"/>
</dbReference>
<dbReference type="EMBL" id="CP157762">
    <property type="protein sequence ID" value="XBP95691.1"/>
    <property type="molecule type" value="Genomic_DNA"/>
</dbReference>
<dbReference type="NCBIfam" id="TIGR01313">
    <property type="entry name" value="therm_gnt_kin"/>
    <property type="match status" value="1"/>
</dbReference>
<reference evidence="11" key="1">
    <citation type="submission" date="2024-01" db="EMBL/GenBank/DDBJ databases">
        <title>The genome sequence of Micromonospora mangrovi CCTCC AA 2012012.</title>
        <authorList>
            <person name="Gao J."/>
        </authorList>
    </citation>
    <scope>NUCLEOTIDE SEQUENCE</scope>
    <source>
        <strain evidence="11">CCTCC AA 2012012</strain>
    </source>
</reference>
<dbReference type="InterPro" id="IPR031322">
    <property type="entry name" value="Shikimate/glucono_kinase"/>
</dbReference>
<dbReference type="AlphaFoldDB" id="A0AAU7MGF9"/>
<dbReference type="PANTHER" id="PTHR43442">
    <property type="entry name" value="GLUCONOKINASE-RELATED"/>
    <property type="match status" value="1"/>
</dbReference>
<dbReference type="GO" id="GO:0005737">
    <property type="term" value="C:cytoplasm"/>
    <property type="evidence" value="ECO:0007669"/>
    <property type="project" value="TreeGrafter"/>
</dbReference>
<dbReference type="EC" id="2.7.1.12" evidence="3 10"/>
<evidence type="ECO:0000256" key="9">
    <source>
        <dbReference type="ARBA" id="ARBA00048090"/>
    </source>
</evidence>
<sequence length="199" mass="20485">MSGPSSLRPAAAAGVDPAGSDPVLARSRVVILAGVSGSGKSVVGAALAGTLGLPFADGDAFHPPRNVAKMSAGQPLTDTDRWPWLDAIGTLIDQWRATGQGGVVACSALRRVYRDRLSAGRPEVVFAFLDVPWAVLVHRVANRTGHFMPTSLLASQLAALEPPHVGEPTVRVLVGERTTVQEQVTAIVTGIAGTGGAVV</sequence>
<dbReference type="SUPFAM" id="SSF52540">
    <property type="entry name" value="P-loop containing nucleoside triphosphate hydrolases"/>
    <property type="match status" value="1"/>
</dbReference>
<dbReference type="GO" id="GO:0019521">
    <property type="term" value="P:D-gluconate metabolic process"/>
    <property type="evidence" value="ECO:0007669"/>
    <property type="project" value="UniProtKB-KW"/>
</dbReference>
<comment type="catalytic activity">
    <reaction evidence="9 10">
        <text>D-gluconate + ATP = 6-phospho-D-gluconate + ADP + H(+)</text>
        <dbReference type="Rhea" id="RHEA:19433"/>
        <dbReference type="ChEBI" id="CHEBI:15378"/>
        <dbReference type="ChEBI" id="CHEBI:18391"/>
        <dbReference type="ChEBI" id="CHEBI:30616"/>
        <dbReference type="ChEBI" id="CHEBI:58759"/>
        <dbReference type="ChEBI" id="CHEBI:456216"/>
        <dbReference type="EC" id="2.7.1.12"/>
    </reaction>
</comment>
<evidence type="ECO:0000313" key="11">
    <source>
        <dbReference type="EMBL" id="XBP95691.1"/>
    </source>
</evidence>
<dbReference type="RefSeq" id="WP_350936740.1">
    <property type="nucleotide sequence ID" value="NZ_CP157762.1"/>
</dbReference>
<keyword evidence="4 10" id="KW-0808">Transferase</keyword>
<dbReference type="Gene3D" id="3.40.50.300">
    <property type="entry name" value="P-loop containing nucleotide triphosphate hydrolases"/>
    <property type="match status" value="1"/>
</dbReference>
<evidence type="ECO:0000256" key="6">
    <source>
        <dbReference type="ARBA" id="ARBA00022777"/>
    </source>
</evidence>
<dbReference type="FunFam" id="3.40.50.300:FF:000522">
    <property type="entry name" value="Gluconokinase"/>
    <property type="match status" value="1"/>
</dbReference>
<evidence type="ECO:0000256" key="3">
    <source>
        <dbReference type="ARBA" id="ARBA00012054"/>
    </source>
</evidence>
<gene>
    <name evidence="12" type="ORF">ABUL08_09980</name>
    <name evidence="11" type="ORF">VK199_09930</name>
</gene>
<evidence type="ECO:0000256" key="8">
    <source>
        <dbReference type="ARBA" id="ARBA00023064"/>
    </source>
</evidence>
<name>A0AAU7MGF9_9ACTN</name>
<dbReference type="EMBL" id="CP159342">
    <property type="protein sequence ID" value="XCH76395.1"/>
    <property type="molecule type" value="Genomic_DNA"/>
</dbReference>
<organism evidence="11">
    <name type="scientific">Micromonospora sp. CCTCC AA 2012012</name>
    <dbReference type="NCBI Taxonomy" id="3111921"/>
    <lineage>
        <taxon>Bacteria</taxon>
        <taxon>Bacillati</taxon>
        <taxon>Actinomycetota</taxon>
        <taxon>Actinomycetes</taxon>
        <taxon>Micromonosporales</taxon>
        <taxon>Micromonosporaceae</taxon>
        <taxon>Micromonospora</taxon>
    </lineage>
</organism>
<proteinExistence type="inferred from homology"/>
<dbReference type="PANTHER" id="PTHR43442:SF3">
    <property type="entry name" value="GLUCONOKINASE-RELATED"/>
    <property type="match status" value="1"/>
</dbReference>
<keyword evidence="6 10" id="KW-0418">Kinase</keyword>
<comment type="similarity">
    <text evidence="2 10">Belongs to the gluconokinase GntK/GntV family.</text>
</comment>
<evidence type="ECO:0000256" key="4">
    <source>
        <dbReference type="ARBA" id="ARBA00022679"/>
    </source>
</evidence>
<dbReference type="InterPro" id="IPR027417">
    <property type="entry name" value="P-loop_NTPase"/>
</dbReference>
<protein>
    <recommendedName>
        <fullName evidence="3 10">Gluconokinase</fullName>
        <ecNumber evidence="3 10">2.7.1.12</ecNumber>
    </recommendedName>
</protein>
<evidence type="ECO:0000256" key="1">
    <source>
        <dbReference type="ARBA" id="ARBA00004761"/>
    </source>
</evidence>
<evidence type="ECO:0000256" key="10">
    <source>
        <dbReference type="RuleBase" id="RU363066"/>
    </source>
</evidence>
<keyword evidence="5 10" id="KW-0547">Nucleotide-binding</keyword>
<accession>A0AAU7MGF9</accession>
<keyword evidence="7 10" id="KW-0067">ATP-binding</keyword>
<keyword evidence="8" id="KW-0311">Gluconate utilization</keyword>
<dbReference type="Pfam" id="PF01202">
    <property type="entry name" value="SKI"/>
    <property type="match status" value="1"/>
</dbReference>
<evidence type="ECO:0000256" key="7">
    <source>
        <dbReference type="ARBA" id="ARBA00022840"/>
    </source>
</evidence>
<dbReference type="CDD" id="cd02021">
    <property type="entry name" value="GntK"/>
    <property type="match status" value="1"/>
</dbReference>
<reference evidence="12" key="2">
    <citation type="submission" date="2024-06" db="EMBL/GenBank/DDBJ databases">
        <title>Micromonospora mangrovi CCTCC AA 2012012 genome sequences.</title>
        <authorList>
            <person name="Gao J."/>
        </authorList>
    </citation>
    <scope>NUCLEOTIDE SEQUENCE</scope>
    <source>
        <strain evidence="12">CCTCC AA 2012012</strain>
    </source>
</reference>
<evidence type="ECO:0000256" key="2">
    <source>
        <dbReference type="ARBA" id="ARBA00008420"/>
    </source>
</evidence>
<dbReference type="InterPro" id="IPR006001">
    <property type="entry name" value="Therm_gnt_kin"/>
</dbReference>